<evidence type="ECO:0000313" key="2">
    <source>
        <dbReference type="EMBL" id="KAF3569333.1"/>
    </source>
</evidence>
<name>A0A3N6RVM5_BRACR</name>
<dbReference type="Proteomes" id="UP000266723">
    <property type="component" value="Unassembled WGS sequence"/>
</dbReference>
<organism evidence="1">
    <name type="scientific">Brassica cretica</name>
    <name type="common">Mustard</name>
    <dbReference type="NCBI Taxonomy" id="69181"/>
    <lineage>
        <taxon>Eukaryota</taxon>
        <taxon>Viridiplantae</taxon>
        <taxon>Streptophyta</taxon>
        <taxon>Embryophyta</taxon>
        <taxon>Tracheophyta</taxon>
        <taxon>Spermatophyta</taxon>
        <taxon>Magnoliopsida</taxon>
        <taxon>eudicotyledons</taxon>
        <taxon>Gunneridae</taxon>
        <taxon>Pentapetalae</taxon>
        <taxon>rosids</taxon>
        <taxon>malvids</taxon>
        <taxon>Brassicales</taxon>
        <taxon>Brassicaceae</taxon>
        <taxon>Brassiceae</taxon>
        <taxon>Brassica</taxon>
    </lineage>
</organism>
<proteinExistence type="predicted"/>
<reference evidence="1" key="1">
    <citation type="submission" date="2019-12" db="EMBL/GenBank/DDBJ databases">
        <title>Genome sequencing and annotation of Brassica cretica.</title>
        <authorList>
            <person name="Studholme D.J."/>
            <person name="Sarris P.F."/>
        </authorList>
    </citation>
    <scope>NUCLEOTIDE SEQUENCE</scope>
    <source>
        <strain evidence="1">PFS-102/07</strain>
        <tissue evidence="1">Leaf</tissue>
    </source>
</reference>
<reference evidence="2 3" key="3">
    <citation type="journal article" date="2020" name="BMC Genomics">
        <title>Intraspecific diversification of the crop wild relative Brassica cretica Lam. using demographic model selection.</title>
        <authorList>
            <person name="Kioukis A."/>
            <person name="Michalopoulou V.A."/>
            <person name="Briers L."/>
            <person name="Pirintsos S."/>
            <person name="Studholme D.J."/>
            <person name="Pavlidis P."/>
            <person name="Sarris P.F."/>
        </authorList>
    </citation>
    <scope>NUCLEOTIDE SEQUENCE [LARGE SCALE GENOMIC DNA]</scope>
    <source>
        <strain evidence="3">cv. PFS-1207/04</strain>
        <strain evidence="2">PFS-1207/04</strain>
    </source>
</reference>
<keyword evidence="3" id="KW-1185">Reference proteome</keyword>
<dbReference type="EMBL" id="QGKY02001015">
    <property type="protein sequence ID" value="KAF2575889.1"/>
    <property type="molecule type" value="Genomic_DNA"/>
</dbReference>
<evidence type="ECO:0000313" key="1">
    <source>
        <dbReference type="EMBL" id="KAF2575889.1"/>
    </source>
</evidence>
<accession>A0A3N6RVM5</accession>
<reference evidence="2" key="2">
    <citation type="submission" date="2019-12" db="EMBL/GenBank/DDBJ databases">
        <authorList>
            <person name="Studholme D.J."/>
            <person name="Sarris P."/>
        </authorList>
    </citation>
    <scope>NUCLEOTIDE SEQUENCE</scope>
    <source>
        <strain evidence="2">PFS-1207/04</strain>
        <tissue evidence="2">Leaf</tissue>
    </source>
</reference>
<protein>
    <submittedName>
        <fullName evidence="1">Uncharacterized protein</fullName>
    </submittedName>
</protein>
<evidence type="ECO:0000313" key="3">
    <source>
        <dbReference type="Proteomes" id="UP000266723"/>
    </source>
</evidence>
<dbReference type="AlphaFoldDB" id="A0A3N6RVM5"/>
<gene>
    <name evidence="2" type="ORF">DY000_02016286</name>
    <name evidence="1" type="ORF">F2Q70_00004330</name>
</gene>
<sequence length="65" mass="7082">MGRAGVPIRFWIPCRISDGSLPTLCSAFPVMGKGLIILRGNFSLCTRLNYYGLLVVSHSRDNIGA</sequence>
<comment type="caution">
    <text evidence="1">The sequence shown here is derived from an EMBL/GenBank/DDBJ whole genome shotgun (WGS) entry which is preliminary data.</text>
</comment>
<dbReference type="EMBL" id="QGKV02000759">
    <property type="protein sequence ID" value="KAF3569333.1"/>
    <property type="molecule type" value="Genomic_DNA"/>
</dbReference>